<evidence type="ECO:0000313" key="2">
    <source>
        <dbReference type="EMBL" id="EGE08239.1"/>
    </source>
</evidence>
<name>F2Q271_TRIEC</name>
<feature type="compositionally biased region" description="Low complexity" evidence="1">
    <location>
        <begin position="12"/>
        <end position="30"/>
    </location>
</feature>
<sequence>MSQPAGLNQKISYSDYPSSSSTLLDSGSDTTQEDNIQEDIRLEEQDVGGTTTEDNVQEDIKFEKRGIKAMENRTTMRSELTRILEGNLTANEIAEQARLKEFSGTAEKDNTDTVYLGKRSKTLDLILKEDCFIKFLWVACL</sequence>
<dbReference type="Proteomes" id="UP000009169">
    <property type="component" value="Unassembled WGS sequence"/>
</dbReference>
<accession>F2Q271</accession>
<evidence type="ECO:0000313" key="3">
    <source>
        <dbReference type="Proteomes" id="UP000009169"/>
    </source>
</evidence>
<keyword evidence="3" id="KW-1185">Reference proteome</keyword>
<dbReference type="HOGENOM" id="CLU_1826664_0_0_1"/>
<protein>
    <submittedName>
        <fullName evidence="2">Uncharacterized protein</fullName>
    </submittedName>
</protein>
<feature type="compositionally biased region" description="Polar residues" evidence="1">
    <location>
        <begin position="1"/>
        <end position="11"/>
    </location>
</feature>
<dbReference type="VEuPathDB" id="FungiDB:TEQG_07166"/>
<gene>
    <name evidence="2" type="ORF">TEQG_07166</name>
</gene>
<proteinExistence type="predicted"/>
<dbReference type="EMBL" id="DS995775">
    <property type="protein sequence ID" value="EGE08239.1"/>
    <property type="molecule type" value="Genomic_DNA"/>
</dbReference>
<organism evidence="2 3">
    <name type="scientific">Trichophyton equinum (strain ATCC MYA-4606 / CBS 127.97)</name>
    <name type="common">Horse ringworm fungus</name>
    <dbReference type="NCBI Taxonomy" id="559882"/>
    <lineage>
        <taxon>Eukaryota</taxon>
        <taxon>Fungi</taxon>
        <taxon>Dikarya</taxon>
        <taxon>Ascomycota</taxon>
        <taxon>Pezizomycotina</taxon>
        <taxon>Eurotiomycetes</taxon>
        <taxon>Eurotiomycetidae</taxon>
        <taxon>Onygenales</taxon>
        <taxon>Arthrodermataceae</taxon>
        <taxon>Trichophyton</taxon>
    </lineage>
</organism>
<evidence type="ECO:0000256" key="1">
    <source>
        <dbReference type="SAM" id="MobiDB-lite"/>
    </source>
</evidence>
<reference evidence="3" key="1">
    <citation type="journal article" date="2012" name="MBio">
        <title>Comparative genome analysis of Trichophyton rubrum and related dermatophytes reveals candidate genes involved in infection.</title>
        <authorList>
            <person name="Martinez D.A."/>
            <person name="Oliver B.G."/>
            <person name="Graeser Y."/>
            <person name="Goldberg J.M."/>
            <person name="Li W."/>
            <person name="Martinez-Rossi N.M."/>
            <person name="Monod M."/>
            <person name="Shelest E."/>
            <person name="Barton R.C."/>
            <person name="Birch E."/>
            <person name="Brakhage A.A."/>
            <person name="Chen Z."/>
            <person name="Gurr S.J."/>
            <person name="Heiman D."/>
            <person name="Heitman J."/>
            <person name="Kosti I."/>
            <person name="Rossi A."/>
            <person name="Saif S."/>
            <person name="Samalova M."/>
            <person name="Saunders C.W."/>
            <person name="Shea T."/>
            <person name="Summerbell R.C."/>
            <person name="Xu J."/>
            <person name="Young S."/>
            <person name="Zeng Q."/>
            <person name="Birren B.W."/>
            <person name="Cuomo C.A."/>
            <person name="White T.C."/>
        </authorList>
    </citation>
    <scope>NUCLEOTIDE SEQUENCE [LARGE SCALE GENOMIC DNA]</scope>
    <source>
        <strain evidence="3">ATCC MYA-4606 / CBS 127.97</strain>
    </source>
</reference>
<feature type="region of interest" description="Disordered" evidence="1">
    <location>
        <begin position="1"/>
        <end position="52"/>
    </location>
</feature>
<dbReference type="AlphaFoldDB" id="F2Q271"/>